<organism evidence="1 2">
    <name type="scientific">Canavalia gladiata</name>
    <name type="common">Sword bean</name>
    <name type="synonym">Dolichos gladiatus</name>
    <dbReference type="NCBI Taxonomy" id="3824"/>
    <lineage>
        <taxon>Eukaryota</taxon>
        <taxon>Viridiplantae</taxon>
        <taxon>Streptophyta</taxon>
        <taxon>Embryophyta</taxon>
        <taxon>Tracheophyta</taxon>
        <taxon>Spermatophyta</taxon>
        <taxon>Magnoliopsida</taxon>
        <taxon>eudicotyledons</taxon>
        <taxon>Gunneridae</taxon>
        <taxon>Pentapetalae</taxon>
        <taxon>rosids</taxon>
        <taxon>fabids</taxon>
        <taxon>Fabales</taxon>
        <taxon>Fabaceae</taxon>
        <taxon>Papilionoideae</taxon>
        <taxon>50 kb inversion clade</taxon>
        <taxon>NPAAA clade</taxon>
        <taxon>indigoferoid/millettioid clade</taxon>
        <taxon>Phaseoleae</taxon>
        <taxon>Canavalia</taxon>
    </lineage>
</organism>
<proteinExistence type="predicted"/>
<reference evidence="1 2" key="1">
    <citation type="submission" date="2024-01" db="EMBL/GenBank/DDBJ databases">
        <title>The genomes of 5 underutilized Papilionoideae crops provide insights into root nodulation and disease resistanc.</title>
        <authorList>
            <person name="Jiang F."/>
        </authorList>
    </citation>
    <scope>NUCLEOTIDE SEQUENCE [LARGE SCALE GENOMIC DNA]</scope>
    <source>
        <strain evidence="1">LVBAO_FW01</strain>
        <tissue evidence="1">Leaves</tissue>
    </source>
</reference>
<dbReference type="Proteomes" id="UP001367508">
    <property type="component" value="Unassembled WGS sequence"/>
</dbReference>
<accession>A0AAN9LMG1</accession>
<dbReference type="EMBL" id="JAYMYQ010000004">
    <property type="protein sequence ID" value="KAK7338697.1"/>
    <property type="molecule type" value="Genomic_DNA"/>
</dbReference>
<protein>
    <submittedName>
        <fullName evidence="1">Uncharacterized protein</fullName>
    </submittedName>
</protein>
<evidence type="ECO:0000313" key="1">
    <source>
        <dbReference type="EMBL" id="KAK7338697.1"/>
    </source>
</evidence>
<evidence type="ECO:0000313" key="2">
    <source>
        <dbReference type="Proteomes" id="UP001367508"/>
    </source>
</evidence>
<name>A0AAN9LMG1_CANGL</name>
<comment type="caution">
    <text evidence="1">The sequence shown here is derived from an EMBL/GenBank/DDBJ whole genome shotgun (WGS) entry which is preliminary data.</text>
</comment>
<sequence>MEFLEKKKPTKRGEGKDRLYTARDILLADLMFKDLDATSRMLEMNFELMTLQLKISKRHALGHHLIQGHIGGDEIVSSFDKKPVFVDEMLRAALWSWQKGSIEHQKTRGLYPEDVQQQV</sequence>
<dbReference type="AlphaFoldDB" id="A0AAN9LMG1"/>
<keyword evidence="2" id="KW-1185">Reference proteome</keyword>
<gene>
    <name evidence="1" type="ORF">VNO77_19324</name>
</gene>